<dbReference type="OrthoDB" id="69764at2"/>
<evidence type="ECO:0000313" key="1">
    <source>
        <dbReference type="EMBL" id="QBF82084.1"/>
    </source>
</evidence>
<dbReference type="Pfam" id="PF11528">
    <property type="entry name" value="DUF3224"/>
    <property type="match status" value="1"/>
</dbReference>
<dbReference type="InterPro" id="IPR021607">
    <property type="entry name" value="DUF3224"/>
</dbReference>
<reference evidence="1 2" key="1">
    <citation type="submission" date="2019-02" db="EMBL/GenBank/DDBJ databases">
        <title>Shewanella sp. D4-2 isolated from Dokdo Island.</title>
        <authorList>
            <person name="Baek K."/>
        </authorList>
    </citation>
    <scope>NUCLEOTIDE SEQUENCE [LARGE SCALE GENOMIC DNA]</scope>
    <source>
        <strain evidence="1 2">D4-2</strain>
    </source>
</reference>
<gene>
    <name evidence="1" type="ORF">EXU30_04715</name>
</gene>
<dbReference type="RefSeq" id="WP_130598057.1">
    <property type="nucleotide sequence ID" value="NZ_CP036200.1"/>
</dbReference>
<evidence type="ECO:0000313" key="2">
    <source>
        <dbReference type="Proteomes" id="UP000291106"/>
    </source>
</evidence>
<protein>
    <submittedName>
        <fullName evidence="1">DUF3224 domain-containing protein</fullName>
    </submittedName>
</protein>
<dbReference type="AlphaFoldDB" id="A0A411PF34"/>
<dbReference type="Gene3D" id="2.40.350.10">
    <property type="entry name" value="SO1590-like"/>
    <property type="match status" value="1"/>
</dbReference>
<keyword evidence="2" id="KW-1185">Reference proteome</keyword>
<dbReference type="EMBL" id="CP036200">
    <property type="protein sequence ID" value="QBF82084.1"/>
    <property type="molecule type" value="Genomic_DNA"/>
</dbReference>
<dbReference type="Proteomes" id="UP000291106">
    <property type="component" value="Chromosome"/>
</dbReference>
<dbReference type="KEGG" id="smai:EXU30_04715"/>
<proteinExistence type="predicted"/>
<dbReference type="SUPFAM" id="SSF159238">
    <property type="entry name" value="SO1590-like"/>
    <property type="match status" value="1"/>
</dbReference>
<name>A0A411PF34_9GAMM</name>
<accession>A0A411PF34</accession>
<sequence length="129" mass="13805">MKISGSFDVEMQPMDVDIAGTDGNLLGQNKLLKRYQGDLTAQSQGSMLSVMTPVKGSAGYVAIEKVDGTLCGRQGTFVLQHYGIMGAGGEQLILEVVPDSGTSELVGLSGSMAIHRENGQHFYDFDFEL</sequence>
<organism evidence="1 2">
    <name type="scientific">Shewanella maritima</name>
    <dbReference type="NCBI Taxonomy" id="2520507"/>
    <lineage>
        <taxon>Bacteria</taxon>
        <taxon>Pseudomonadati</taxon>
        <taxon>Pseudomonadota</taxon>
        <taxon>Gammaproteobacteria</taxon>
        <taxon>Alteromonadales</taxon>
        <taxon>Shewanellaceae</taxon>
        <taxon>Shewanella</taxon>
    </lineage>
</organism>
<dbReference type="InterPro" id="IPR023159">
    <property type="entry name" value="SO1590-like_sf"/>
</dbReference>